<protein>
    <recommendedName>
        <fullName evidence="9">ABC transmembrane type-1 domain-containing protein</fullName>
    </recommendedName>
</protein>
<dbReference type="InterPro" id="IPR000515">
    <property type="entry name" value="MetI-like"/>
</dbReference>
<evidence type="ECO:0000313" key="10">
    <source>
        <dbReference type="EMBL" id="ANF57672.1"/>
    </source>
</evidence>
<dbReference type="CDD" id="cd06261">
    <property type="entry name" value="TM_PBP2"/>
    <property type="match status" value="1"/>
</dbReference>
<evidence type="ECO:0000256" key="6">
    <source>
        <dbReference type="ARBA" id="ARBA00022989"/>
    </source>
</evidence>
<comment type="similarity">
    <text evidence="2">Belongs to the binding-protein-dependent transport system permease family. CysTW subfamily.</text>
</comment>
<comment type="subcellular location">
    <subcellularLocation>
        <location evidence="1 8">Cell membrane</location>
        <topology evidence="1 8">Multi-pass membrane protein</topology>
    </subcellularLocation>
</comment>
<evidence type="ECO:0000259" key="9">
    <source>
        <dbReference type="PROSITE" id="PS50928"/>
    </source>
</evidence>
<reference evidence="10 11" key="1">
    <citation type="submission" date="2016-04" db="EMBL/GenBank/DDBJ databases">
        <title>Complete Genome Sequence of Halotalea alkalilenta IHB B 13600.</title>
        <authorList>
            <person name="Swarnkar M.K."/>
            <person name="Sharma A."/>
            <person name="Kaushal K."/>
            <person name="Soni R."/>
            <person name="Rana S."/>
            <person name="Singh A.K."/>
            <person name="Gulati A."/>
        </authorList>
    </citation>
    <scope>NUCLEOTIDE SEQUENCE [LARGE SCALE GENOMIC DNA]</scope>
    <source>
        <strain evidence="10 11">IHB B 13600</strain>
    </source>
</reference>
<evidence type="ECO:0000256" key="5">
    <source>
        <dbReference type="ARBA" id="ARBA00022692"/>
    </source>
</evidence>
<name>A0A172YF14_9GAMM</name>
<dbReference type="KEGG" id="haa:A5892_09520"/>
<dbReference type="InterPro" id="IPR035906">
    <property type="entry name" value="MetI-like_sf"/>
</dbReference>
<accession>A0A172YF14</accession>
<feature type="transmembrane region" description="Helical" evidence="8">
    <location>
        <begin position="152"/>
        <end position="172"/>
    </location>
</feature>
<keyword evidence="5 8" id="KW-0812">Transmembrane</keyword>
<dbReference type="Pfam" id="PF00528">
    <property type="entry name" value="BPD_transp_1"/>
    <property type="match status" value="1"/>
</dbReference>
<gene>
    <name evidence="10" type="ORF">A5892_09520</name>
</gene>
<evidence type="ECO:0000256" key="7">
    <source>
        <dbReference type="ARBA" id="ARBA00023136"/>
    </source>
</evidence>
<dbReference type="Proteomes" id="UP000077875">
    <property type="component" value="Chromosome"/>
</dbReference>
<dbReference type="STRING" id="376489.A5892_09520"/>
<feature type="transmembrane region" description="Helical" evidence="8">
    <location>
        <begin position="277"/>
        <end position="297"/>
    </location>
</feature>
<dbReference type="PANTHER" id="PTHR42929:SF1">
    <property type="entry name" value="INNER MEMBRANE ABC TRANSPORTER PERMEASE PROTEIN YDCU-RELATED"/>
    <property type="match status" value="1"/>
</dbReference>
<dbReference type="PROSITE" id="PS50928">
    <property type="entry name" value="ABC_TM1"/>
    <property type="match status" value="1"/>
</dbReference>
<keyword evidence="4" id="KW-1003">Cell membrane</keyword>
<keyword evidence="11" id="KW-1185">Reference proteome</keyword>
<evidence type="ECO:0000256" key="4">
    <source>
        <dbReference type="ARBA" id="ARBA00022475"/>
    </source>
</evidence>
<organism evidence="10 11">
    <name type="scientific">Halotalea alkalilenta</name>
    <dbReference type="NCBI Taxonomy" id="376489"/>
    <lineage>
        <taxon>Bacteria</taxon>
        <taxon>Pseudomonadati</taxon>
        <taxon>Pseudomonadota</taxon>
        <taxon>Gammaproteobacteria</taxon>
        <taxon>Oceanospirillales</taxon>
        <taxon>Halomonadaceae</taxon>
        <taxon>Halotalea</taxon>
    </lineage>
</organism>
<evidence type="ECO:0000313" key="11">
    <source>
        <dbReference type="Proteomes" id="UP000077875"/>
    </source>
</evidence>
<proteinExistence type="inferred from homology"/>
<dbReference type="GO" id="GO:0055085">
    <property type="term" value="P:transmembrane transport"/>
    <property type="evidence" value="ECO:0007669"/>
    <property type="project" value="InterPro"/>
</dbReference>
<dbReference type="AlphaFoldDB" id="A0A172YF14"/>
<keyword evidence="6 8" id="KW-1133">Transmembrane helix</keyword>
<keyword evidence="3 8" id="KW-0813">Transport</keyword>
<sequence>MSTSIPDTQAQVAPSSLAAKTPWRALLGRVDWPLALFLAAWFLAVVVPLLGVVVYSFFETKSFFTVYTPSLNTWASIFDSGRFEVILRTLRIAFTVTAVELVLAFAFSLWLAKGHASRTVKAMTLALMTVPFFLDLSSRTIIWRALLGENGPLIPLFIGIGLVEPGSAGILYSEWAVHFGMVIALFPTMMLPVYIAISLVDDALIDASNDLGASPWQTLTGVIIPLSLPGVIAGVLFTLGSAMAAWVEPSMLGGGFVNLLSNSIESAYSALRYPVLAALTTLIMLILGVLVLAFVLIGRRFGDLSSSFRILRS</sequence>
<dbReference type="EMBL" id="CP015243">
    <property type="protein sequence ID" value="ANF57672.1"/>
    <property type="molecule type" value="Genomic_DNA"/>
</dbReference>
<feature type="transmembrane region" description="Helical" evidence="8">
    <location>
        <begin position="34"/>
        <end position="58"/>
    </location>
</feature>
<feature type="domain" description="ABC transmembrane type-1" evidence="9">
    <location>
        <begin position="86"/>
        <end position="294"/>
    </location>
</feature>
<dbReference type="GO" id="GO:0005886">
    <property type="term" value="C:plasma membrane"/>
    <property type="evidence" value="ECO:0007669"/>
    <property type="project" value="UniProtKB-SubCell"/>
</dbReference>
<dbReference type="Gene3D" id="1.10.3720.10">
    <property type="entry name" value="MetI-like"/>
    <property type="match status" value="1"/>
</dbReference>
<feature type="transmembrane region" description="Helical" evidence="8">
    <location>
        <begin position="219"/>
        <end position="239"/>
    </location>
</feature>
<dbReference type="SUPFAM" id="SSF161098">
    <property type="entry name" value="MetI-like"/>
    <property type="match status" value="1"/>
</dbReference>
<dbReference type="RefSeq" id="WP_064122600.1">
    <property type="nucleotide sequence ID" value="NZ_CP015243.1"/>
</dbReference>
<dbReference type="PANTHER" id="PTHR42929">
    <property type="entry name" value="INNER MEMBRANE ABC TRANSPORTER PERMEASE PROTEIN YDCU-RELATED-RELATED"/>
    <property type="match status" value="1"/>
</dbReference>
<evidence type="ECO:0000256" key="3">
    <source>
        <dbReference type="ARBA" id="ARBA00022448"/>
    </source>
</evidence>
<evidence type="ECO:0000256" key="1">
    <source>
        <dbReference type="ARBA" id="ARBA00004651"/>
    </source>
</evidence>
<evidence type="ECO:0000256" key="2">
    <source>
        <dbReference type="ARBA" id="ARBA00007069"/>
    </source>
</evidence>
<feature type="transmembrane region" description="Helical" evidence="8">
    <location>
        <begin position="92"/>
        <end position="112"/>
    </location>
</feature>
<feature type="transmembrane region" description="Helical" evidence="8">
    <location>
        <begin position="179"/>
        <end position="199"/>
    </location>
</feature>
<keyword evidence="7 8" id="KW-0472">Membrane</keyword>
<evidence type="ECO:0000256" key="8">
    <source>
        <dbReference type="RuleBase" id="RU363032"/>
    </source>
</evidence>